<dbReference type="RefSeq" id="WP_206008422.1">
    <property type="nucleotide sequence ID" value="NZ_CP070619.1"/>
</dbReference>
<sequence>MIDAYRAMFAEGSEMIAAVLTLLATDAGMATIVKDEESMVYTPPEVMLGFLDAFRGDHGSFDDFVESIGRGAEVARIRQLLTAGG</sequence>
<evidence type="ECO:0000313" key="2">
    <source>
        <dbReference type="Proteomes" id="UP000662986"/>
    </source>
</evidence>
<protein>
    <submittedName>
        <fullName evidence="1">Uncharacterized protein</fullName>
    </submittedName>
</protein>
<proteinExistence type="predicted"/>
<dbReference type="Proteomes" id="UP000662986">
    <property type="component" value="Chromosome"/>
</dbReference>
<accession>A0A974W6E1</accession>
<organism evidence="1 2">
    <name type="scientific">Rhodococcus pseudokoreensis</name>
    <dbReference type="NCBI Taxonomy" id="2811421"/>
    <lineage>
        <taxon>Bacteria</taxon>
        <taxon>Bacillati</taxon>
        <taxon>Actinomycetota</taxon>
        <taxon>Actinomycetes</taxon>
        <taxon>Mycobacteriales</taxon>
        <taxon>Nocardiaceae</taxon>
        <taxon>Rhodococcus</taxon>
    </lineage>
</organism>
<dbReference type="EMBL" id="CP070619">
    <property type="protein sequence ID" value="QSE92055.1"/>
    <property type="molecule type" value="Genomic_DNA"/>
</dbReference>
<name>A0A974W6E1_9NOCA</name>
<reference evidence="1 2" key="1">
    <citation type="journal article" date="2021" name="Microbiol. Resour. Announc.">
        <title>Complete Genome Sequences of Two Rhodococcus sp. Strains with Large and Linear Chromosomes, Isolated from Apple Rhizosphere.</title>
        <authorList>
            <person name="Benning S."/>
            <person name="Brugnone N."/>
            <person name="Siani R."/>
            <person name="Kublik S."/>
            <person name="Schloter M."/>
            <person name="Rad V."/>
        </authorList>
    </citation>
    <scope>NUCLEOTIDE SEQUENCE [LARGE SCALE GENOMIC DNA]</scope>
    <source>
        <strain evidence="1 2">R79</strain>
    </source>
</reference>
<keyword evidence="2" id="KW-1185">Reference proteome</keyword>
<gene>
    <name evidence="1" type="ORF">JWS13_27160</name>
</gene>
<evidence type="ECO:0000313" key="1">
    <source>
        <dbReference type="EMBL" id="QSE92055.1"/>
    </source>
</evidence>
<reference evidence="1 2" key="2">
    <citation type="journal article" date="2022" name="Arch. Microbiol.">
        <title>Rhodococcus pseudokoreensis sp. nov. isolated from the rhizosphere of young M26 apple rootstocks.</title>
        <authorList>
            <person name="Kampfer P."/>
            <person name="Glaeser S.P."/>
            <person name="Blom J."/>
            <person name="Wolf J."/>
            <person name="Benning S."/>
            <person name="Schloter M."/>
            <person name="Neumann-Schaal M."/>
        </authorList>
    </citation>
    <scope>NUCLEOTIDE SEQUENCE [LARGE SCALE GENOMIC DNA]</scope>
    <source>
        <strain evidence="1 2">R79</strain>
    </source>
</reference>